<evidence type="ECO:0000256" key="7">
    <source>
        <dbReference type="ARBA" id="ARBA00023136"/>
    </source>
</evidence>
<evidence type="ECO:0000313" key="12">
    <source>
        <dbReference type="EMBL" id="NIH56436.1"/>
    </source>
</evidence>
<comment type="caution">
    <text evidence="12">The sequence shown here is derived from an EMBL/GenBank/DDBJ whole genome shotgun (WGS) entry which is preliminary data.</text>
</comment>
<evidence type="ECO:0000256" key="6">
    <source>
        <dbReference type="ARBA" id="ARBA00023065"/>
    </source>
</evidence>
<dbReference type="PRINTS" id="PR00126">
    <property type="entry name" value="ATPASEGAMMA"/>
</dbReference>
<gene>
    <name evidence="10" type="primary">atpG</name>
    <name evidence="12" type="ORF">FB473_001081</name>
</gene>
<keyword evidence="6 10" id="KW-0406">Ion transport</keyword>
<evidence type="ECO:0000256" key="4">
    <source>
        <dbReference type="ARBA" id="ARBA00022448"/>
    </source>
</evidence>
<keyword evidence="10" id="KW-1003">Cell membrane</keyword>
<sequence>MKITKAMELIAASRVNRAMQKAEASQEYTYELHRAVNAVATFAHVDHPLTNEHRERKRSAVLVISSDRGLAGAYSGNVARAAEGLIDMLRAKGMEVELYTSGRKAQEYFEFRGTQLKQSWVGFSEEPHYEHASEIGRVLMDAFLTRQSQGGVSELHVVYTHFRSQFSQRVRIVRLLPLEVVEGAEEQISDADEQAPTLEEQDGPVPDYAFEPDPETVLDALLPMYIIDSIKFMLRQAAASELASRQQAMHSATDNANELIRDLTRQANQARQAEITQEINEIVGGAGALSELGQER</sequence>
<evidence type="ECO:0000256" key="3">
    <source>
        <dbReference type="ARBA" id="ARBA00007681"/>
    </source>
</evidence>
<dbReference type="PROSITE" id="PS00153">
    <property type="entry name" value="ATPASE_GAMMA"/>
    <property type="match status" value="1"/>
</dbReference>
<keyword evidence="8 10" id="KW-0139">CF(1)</keyword>
<dbReference type="CDD" id="cd12151">
    <property type="entry name" value="F1-ATPase_gamma"/>
    <property type="match status" value="1"/>
</dbReference>
<comment type="subunit">
    <text evidence="10">F-type ATPases have 2 components, CF(1) - the catalytic core - and CF(0) - the membrane proton channel. CF(1) has five subunits: alpha(3), beta(3), gamma(1), delta(1), epsilon(1). CF(0) has three main subunits: a, b and c.</text>
</comment>
<reference evidence="12 13" key="1">
    <citation type="submission" date="2020-02" db="EMBL/GenBank/DDBJ databases">
        <title>Sequencing the genomes of 1000 actinobacteria strains.</title>
        <authorList>
            <person name="Klenk H.-P."/>
        </authorList>
    </citation>
    <scope>NUCLEOTIDE SEQUENCE [LARGE SCALE GENOMIC DNA]</scope>
    <source>
        <strain evidence="12 13">DSM 19609</strain>
    </source>
</reference>
<evidence type="ECO:0000256" key="1">
    <source>
        <dbReference type="ARBA" id="ARBA00003456"/>
    </source>
</evidence>
<dbReference type="PANTHER" id="PTHR11693:SF22">
    <property type="entry name" value="ATP SYNTHASE SUBUNIT GAMMA, MITOCHONDRIAL"/>
    <property type="match status" value="1"/>
</dbReference>
<dbReference type="EMBL" id="JAAMOZ010000001">
    <property type="protein sequence ID" value="NIH56436.1"/>
    <property type="molecule type" value="Genomic_DNA"/>
</dbReference>
<keyword evidence="9 10" id="KW-0066">ATP synthesis</keyword>
<keyword evidence="13" id="KW-1185">Reference proteome</keyword>
<dbReference type="HAMAP" id="MF_00815">
    <property type="entry name" value="ATP_synth_gamma_bact"/>
    <property type="match status" value="1"/>
</dbReference>
<dbReference type="Gene3D" id="3.40.1380.10">
    <property type="match status" value="1"/>
</dbReference>
<dbReference type="InterPro" id="IPR000131">
    <property type="entry name" value="ATP_synth_F1_gsu"/>
</dbReference>
<accession>A0ABX0SI57</accession>
<dbReference type="InterPro" id="IPR023632">
    <property type="entry name" value="ATP_synth_F1_gsu_CS"/>
</dbReference>
<dbReference type="Proteomes" id="UP000749311">
    <property type="component" value="Unassembled WGS sequence"/>
</dbReference>
<protein>
    <recommendedName>
        <fullName evidence="10">ATP synthase gamma chain</fullName>
    </recommendedName>
    <alternativeName>
        <fullName evidence="10">ATP synthase F1 sector gamma subunit</fullName>
    </alternativeName>
    <alternativeName>
        <fullName evidence="10">F-ATPase gamma subunit</fullName>
    </alternativeName>
</protein>
<comment type="subcellular location">
    <subcellularLocation>
        <location evidence="10">Cell membrane</location>
        <topology evidence="10">Peripheral membrane protein</topology>
    </subcellularLocation>
    <subcellularLocation>
        <location evidence="2">Membrane</location>
        <topology evidence="2">Peripheral membrane protein</topology>
    </subcellularLocation>
</comment>
<keyword evidence="5 10" id="KW-0375">Hydrogen ion transport</keyword>
<dbReference type="SUPFAM" id="SSF52943">
    <property type="entry name" value="ATP synthase (F1-ATPase), gamma subunit"/>
    <property type="match status" value="1"/>
</dbReference>
<dbReference type="Pfam" id="PF00231">
    <property type="entry name" value="ATP-synt"/>
    <property type="match status" value="1"/>
</dbReference>
<evidence type="ECO:0000256" key="10">
    <source>
        <dbReference type="HAMAP-Rule" id="MF_00815"/>
    </source>
</evidence>
<dbReference type="Gene3D" id="1.10.287.80">
    <property type="entry name" value="ATP synthase, gamma subunit, helix hairpin domain"/>
    <property type="match status" value="1"/>
</dbReference>
<proteinExistence type="inferred from homology"/>
<keyword evidence="7 10" id="KW-0472">Membrane</keyword>
<evidence type="ECO:0000256" key="9">
    <source>
        <dbReference type="ARBA" id="ARBA00023310"/>
    </source>
</evidence>
<comment type="function">
    <text evidence="1 10">Produces ATP from ADP in the presence of a proton gradient across the membrane. The gamma chain is believed to be important in regulating ATPase activity and the flow of protons through the CF(0) complex.</text>
</comment>
<feature type="region of interest" description="Disordered" evidence="11">
    <location>
        <begin position="186"/>
        <end position="208"/>
    </location>
</feature>
<dbReference type="NCBIfam" id="TIGR01146">
    <property type="entry name" value="ATPsyn_F1gamma"/>
    <property type="match status" value="1"/>
</dbReference>
<keyword evidence="4 10" id="KW-0813">Transport</keyword>
<evidence type="ECO:0000256" key="8">
    <source>
        <dbReference type="ARBA" id="ARBA00023196"/>
    </source>
</evidence>
<evidence type="ECO:0000256" key="11">
    <source>
        <dbReference type="SAM" id="MobiDB-lite"/>
    </source>
</evidence>
<evidence type="ECO:0000256" key="5">
    <source>
        <dbReference type="ARBA" id="ARBA00022781"/>
    </source>
</evidence>
<evidence type="ECO:0000256" key="2">
    <source>
        <dbReference type="ARBA" id="ARBA00004170"/>
    </source>
</evidence>
<evidence type="ECO:0000313" key="13">
    <source>
        <dbReference type="Proteomes" id="UP000749311"/>
    </source>
</evidence>
<comment type="similarity">
    <text evidence="3 10">Belongs to the ATPase gamma chain family.</text>
</comment>
<dbReference type="NCBIfam" id="NF004145">
    <property type="entry name" value="PRK05621.1-2"/>
    <property type="match status" value="1"/>
</dbReference>
<dbReference type="InterPro" id="IPR035968">
    <property type="entry name" value="ATP_synth_F1_ATPase_gsu"/>
</dbReference>
<name>A0ABX0SI57_9ACTN</name>
<organism evidence="12 13">
    <name type="scientific">Brooklawnia cerclae</name>
    <dbReference type="NCBI Taxonomy" id="349934"/>
    <lineage>
        <taxon>Bacteria</taxon>
        <taxon>Bacillati</taxon>
        <taxon>Actinomycetota</taxon>
        <taxon>Actinomycetes</taxon>
        <taxon>Propionibacteriales</taxon>
        <taxon>Propionibacteriaceae</taxon>
        <taxon>Brooklawnia</taxon>
    </lineage>
</organism>
<dbReference type="PANTHER" id="PTHR11693">
    <property type="entry name" value="ATP SYNTHASE GAMMA CHAIN"/>
    <property type="match status" value="1"/>
</dbReference>